<dbReference type="GO" id="GO:0005524">
    <property type="term" value="F:ATP binding"/>
    <property type="evidence" value="ECO:0007669"/>
    <property type="project" value="UniProtKB-UniRule"/>
</dbReference>
<dbReference type="InterPro" id="IPR007858">
    <property type="entry name" value="Dpy-30_motif"/>
</dbReference>
<feature type="compositionally biased region" description="Acidic residues" evidence="8">
    <location>
        <begin position="1720"/>
        <end position="1749"/>
    </location>
</feature>
<feature type="compositionally biased region" description="Polar residues" evidence="8">
    <location>
        <begin position="836"/>
        <end position="850"/>
    </location>
</feature>
<sequence>MPRTLHLLSLFSDDGNRGGAGMTEGGRVRRKRRSRIPVRQATGLYVHSSPPTVVPVHPSIVRQWLRGGEVNRLQEIVLKGQGSSLVGEYSPDSKARAFINALPRILKKIDELHAAARNGKIETVDAILKSEPRMNLELSRDSSGTGLLHKAVIHGHVPLQDWLLKNYPKTVEVLDKEKRNPLHYAGGNEEVWNRLVAGGADTSTVDREGYSPAFYMNHPRRLRPPAPESRKAVPQANQGIVVKPSNIRIWIHDKDLGRLQKVLWEGMGDKLKTETSSQPLVRRFLNAVPYIMGSIRDVHSAAVNNDPELLKAKSNDPVPKDILLSKDANGLNALHKAAGLGNMEVARAIIDRAPEAVNAKDHMDRTPLHYAAALKDQNQMYQLLVDSNATDHLEDKKGNTPSHYRGKPSDLDGPKLLNVIPDAPRTAHIFPPSWDWRLLTGDANTDTPLTSPQVEALPQIPVARQVPEEQKKSVDERQVDDKPPEIEPSPEGESQVEQEETKDDTLGISDDEGVGSEANPSVENTSTPLSDTVNEEEEITGARLGETMTLTTSLFSPKAPTNEESVNGTDSGNEDSDQLMENRVINVENGEVEPPLVESFVPIPSDSQNAGEMNIDGILDGRIEGVVHEDQDRQIESENPIARPGELIQESTEELGGNFDREQSVVGEVITNGEPLLEDINTSTIQSSELEGNGSEGREEETENSKGDSGEQTDDQNNITSSDKINMQAEVVAKTEKEQDLLKEGETEDINQTLGSTEVLNATYTKMSSDDVIDDRNNDETDASVIIPDERPPSQNQNNKTSDGRSLSSRPDQYVGDESDNPPQNSSKLEEASPQDGETPNATALNQNPDQTDDGASLEDAITTTSKPPSRRSGMGTAQSRPSSRNSRMGTAEIRPSSRNSRMGTAEIRPADESSMKEMDDGNVGNSSTEHQLEDTEERDVENDASLEIREEPRDPNDSGSVFPSGQDNVEDVDRVALPNPTIETDKAEDSQLADEGKGGDSELLDRPITTRSAGGSRAEILAITPAPPDEEDETEDDDQKAVEATEEEDRANAEELVLAGDMESMAEMVLNGRGSALLNMTSPNPDVQLFINNIPQYIAKIERVHVAAREGDLRGVQTALDRRKFAVARDNSTPLKPTPLHVAALFGRTSVLRYLAGRFPETMHARDAGGRTALHYAATLPDNGHFYSLLVTLGADKSVIDNEGRTAEYYLKNKGDLSRDELLVEYQNRPIPIDTTGLNFNRFSDKVENDQVSSRKDVDDQVLLTKLDACLRLIRMRAPGSLLSRVLQDDVYREMRLRSTRHDNSLLDLITPGVRDIALGKGRLLRDKLFTGLAAPDYESYKVFEEILHPAIREVNGIKVDSDTPVHPPTDYYGSESKDYFVKMNLDPSGMILKSFTVEISRNLKVAALPQNLKLSELEKTEVAVTAYLTVFYKKNKDSTFIDESGENFGAYYSLSEVVDNKEVFGDLKHEELVAEGVDEPVSENWPYGRGVFVSPYGDITAWINIRDHLKLFAITSAEKSGAVGEAYYSAFEMTALIEEKLEMRKDAKLGYLTSDPTLVGNALRFKALLNLPHLSRDRLGLRKLCKEQGLLLKPSHKSSHFKVFSTVCAELIKGGYPIFNPEEGQYLADSLGEPLIKGLTDVAHVRPKNPVVHLANYLLVYSKPEEGGTNNTRPQSSKRAVTAGMEDTPASEVTDMNVEDEVDKPGEMEEGEPTGNEETTEPAGEEERDGEELEDKEDEEETLEEDNVSVGDDPPEPVALSFKTTNRDEHGQTILHFAAARSHGRNAIFQLLQEMEVNIGLRDGLYRTARDISEQMEITDNVQGIDKYVVALAARGDNEKLTELLLEGYDHIIDAEDGQNIMDIANERENVKTLELLQSITAFEERREKLIRAIRFGSMRQVRELFREAPNKRHLAIAKNQQGRCSLHVAVLTQHENIVEYIAKRFPAALHIGDNLMRAPLHYAMGVEKVEPLSRILIAAGAERVVKDLKGRQPSYYFMSKTDIQKLQDEEEGLRV</sequence>
<comment type="caution">
    <text evidence="11">The sequence shown here is derived from an EMBL/GenBank/DDBJ whole genome shotgun (WGS) entry which is preliminary data.</text>
</comment>
<feature type="compositionally biased region" description="Basic and acidic residues" evidence="8">
    <location>
        <begin position="984"/>
        <end position="1006"/>
    </location>
</feature>
<dbReference type="Gene3D" id="1.20.890.10">
    <property type="entry name" value="cAMP-dependent protein kinase regulatory subunit, dimerization-anchoring domain"/>
    <property type="match status" value="1"/>
</dbReference>
<protein>
    <recommendedName>
        <fullName evidence="13">Arginine kinase</fullName>
    </recommendedName>
</protein>
<evidence type="ECO:0000259" key="10">
    <source>
        <dbReference type="PROSITE" id="PS51510"/>
    </source>
</evidence>
<feature type="binding site" evidence="7">
    <location>
        <begin position="1566"/>
        <end position="1570"/>
    </location>
    <ligand>
        <name>ATP</name>
        <dbReference type="ChEBI" id="CHEBI:30616"/>
    </ligand>
</feature>
<dbReference type="PROSITE" id="PS50088">
    <property type="entry name" value="ANK_REPEAT"/>
    <property type="match status" value="3"/>
</dbReference>
<evidence type="ECO:0000259" key="9">
    <source>
        <dbReference type="PROSITE" id="PS51509"/>
    </source>
</evidence>
<feature type="compositionally biased region" description="Basic and acidic residues" evidence="8">
    <location>
        <begin position="909"/>
        <end position="920"/>
    </location>
</feature>
<feature type="compositionally biased region" description="Acidic residues" evidence="8">
    <location>
        <begin position="1029"/>
        <end position="1050"/>
    </location>
</feature>
<feature type="compositionally biased region" description="Polar residues" evidence="8">
    <location>
        <begin position="715"/>
        <end position="725"/>
    </location>
</feature>
<evidence type="ECO:0000256" key="6">
    <source>
        <dbReference type="PROSITE-ProRule" id="PRU00842"/>
    </source>
</evidence>
<dbReference type="InterPro" id="IPR036802">
    <property type="entry name" value="ATP-guanido_PTrfase_N_sf"/>
</dbReference>
<dbReference type="EMBL" id="WIXP02000006">
    <property type="protein sequence ID" value="KAF6209571.1"/>
    <property type="molecule type" value="Genomic_DNA"/>
</dbReference>
<dbReference type="PROSITE" id="PS50297">
    <property type="entry name" value="ANK_REP_REGION"/>
    <property type="match status" value="1"/>
</dbReference>
<feature type="compositionally biased region" description="Acidic residues" evidence="8">
    <location>
        <begin position="935"/>
        <end position="945"/>
    </location>
</feature>
<feature type="compositionally biased region" description="Polar residues" evidence="8">
    <location>
        <begin position="1670"/>
        <end position="1681"/>
    </location>
</feature>
<feature type="repeat" description="ANK" evidence="5">
    <location>
        <begin position="1170"/>
        <end position="1203"/>
    </location>
</feature>
<dbReference type="InterPro" id="IPR049630">
    <property type="entry name" value="DYDC-like_DD"/>
</dbReference>
<feature type="compositionally biased region" description="Polar residues" evidence="8">
    <location>
        <begin position="750"/>
        <end position="767"/>
    </location>
</feature>
<evidence type="ECO:0008006" key="13">
    <source>
        <dbReference type="Google" id="ProtNLM"/>
    </source>
</evidence>
<dbReference type="PANTHER" id="PTHR24172:SF4">
    <property type="entry name" value="ANK_REP_REGION DOMAIN-CONTAINING PROTEIN"/>
    <property type="match status" value="1"/>
</dbReference>
<dbReference type="CDD" id="cd22966">
    <property type="entry name" value="DD_DYDC-like"/>
    <property type="match status" value="1"/>
</dbReference>
<feature type="repeat" description="ANK" evidence="5">
    <location>
        <begin position="363"/>
        <end position="396"/>
    </location>
</feature>
<feature type="compositionally biased region" description="Acidic residues" evidence="8">
    <location>
        <begin position="488"/>
        <end position="502"/>
    </location>
</feature>
<proteinExistence type="inferred from homology"/>
<keyword evidence="3 7" id="KW-0418">Kinase</keyword>
<evidence type="ECO:0000256" key="7">
    <source>
        <dbReference type="PROSITE-ProRule" id="PRU00843"/>
    </source>
</evidence>
<feature type="compositionally biased region" description="Polar residues" evidence="8">
    <location>
        <begin position="876"/>
        <end position="889"/>
    </location>
</feature>
<dbReference type="InterPro" id="IPR022414">
    <property type="entry name" value="ATP-guanido_PTrfase_cat"/>
</dbReference>
<feature type="compositionally biased region" description="Polar residues" evidence="8">
    <location>
        <begin position="793"/>
        <end position="811"/>
    </location>
</feature>
<keyword evidence="4 7" id="KW-0067">ATP-binding</keyword>
<evidence type="ECO:0000256" key="5">
    <source>
        <dbReference type="PROSITE-ProRule" id="PRU00023"/>
    </source>
</evidence>
<dbReference type="Pfam" id="PF02807">
    <property type="entry name" value="ATP-gua_PtransN"/>
    <property type="match status" value="1"/>
</dbReference>
<feature type="compositionally biased region" description="Polar residues" evidence="8">
    <location>
        <begin position="562"/>
        <end position="571"/>
    </location>
</feature>
<accession>A0A8S9XMQ1</accession>
<dbReference type="OrthoDB" id="432281at2759"/>
<dbReference type="SMART" id="SM00248">
    <property type="entry name" value="ANK"/>
    <property type="match status" value="11"/>
</dbReference>
<dbReference type="InterPro" id="IPR002110">
    <property type="entry name" value="Ankyrin_rpt"/>
</dbReference>
<evidence type="ECO:0000256" key="2">
    <source>
        <dbReference type="ARBA" id="ARBA00022741"/>
    </source>
</evidence>
<comment type="similarity">
    <text evidence="6">Belongs to the ATP:guanido phosphotransferase family.</text>
</comment>
<feature type="binding site" evidence="7">
    <location>
        <begin position="1396"/>
        <end position="1400"/>
    </location>
    <ligand>
        <name>ATP</name>
        <dbReference type="ChEBI" id="CHEBI:30616"/>
    </ligand>
</feature>
<feature type="domain" description="Phosphagen kinase N-terminal" evidence="9">
    <location>
        <begin position="1260"/>
        <end position="1358"/>
    </location>
</feature>
<feature type="region of interest" description="Disordered" evidence="8">
    <location>
        <begin position="445"/>
        <end position="579"/>
    </location>
</feature>
<feature type="domain" description="Phosphagen kinase C-terminal" evidence="10">
    <location>
        <begin position="1393"/>
        <end position="1580"/>
    </location>
</feature>
<feature type="region of interest" description="Disordered" evidence="8">
    <location>
        <begin position="671"/>
        <end position="1052"/>
    </location>
</feature>
<evidence type="ECO:0000256" key="4">
    <source>
        <dbReference type="ARBA" id="ARBA00022840"/>
    </source>
</evidence>
<dbReference type="InterPro" id="IPR036770">
    <property type="entry name" value="Ankyrin_rpt-contain_sf"/>
</dbReference>
<name>A0A8S9XMQ1_APOLU</name>
<keyword evidence="2 7" id="KW-0547">Nucleotide-binding</keyword>
<feature type="compositionally biased region" description="Acidic residues" evidence="8">
    <location>
        <begin position="1699"/>
        <end position="1714"/>
    </location>
</feature>
<keyword evidence="1 7" id="KW-0808">Transferase</keyword>
<dbReference type="Pfam" id="PF12796">
    <property type="entry name" value="Ank_2"/>
    <property type="match status" value="3"/>
</dbReference>
<dbReference type="SUPFAM" id="SSF48403">
    <property type="entry name" value="Ankyrin repeat"/>
    <property type="match status" value="3"/>
</dbReference>
<feature type="compositionally biased region" description="Polar residues" evidence="8">
    <location>
        <begin position="680"/>
        <end position="690"/>
    </location>
</feature>
<dbReference type="InterPro" id="IPR014746">
    <property type="entry name" value="Gln_synth/guanido_kin_cat_dom"/>
</dbReference>
<evidence type="ECO:0000256" key="1">
    <source>
        <dbReference type="ARBA" id="ARBA00022679"/>
    </source>
</evidence>
<evidence type="ECO:0000313" key="12">
    <source>
        <dbReference type="Proteomes" id="UP000466442"/>
    </source>
</evidence>
<dbReference type="Proteomes" id="UP000466442">
    <property type="component" value="Unassembled WGS sequence"/>
</dbReference>
<feature type="region of interest" description="Disordered" evidence="8">
    <location>
        <begin position="392"/>
        <end position="417"/>
    </location>
</feature>
<dbReference type="PANTHER" id="PTHR24172">
    <property type="entry name" value="ANK_REP_REGION DOMAIN-CONTAINING PROTEIN"/>
    <property type="match status" value="1"/>
</dbReference>
<dbReference type="Gene3D" id="3.30.590.10">
    <property type="entry name" value="Glutamine synthetase/guanido kinase, catalytic domain"/>
    <property type="match status" value="1"/>
</dbReference>
<evidence type="ECO:0000313" key="11">
    <source>
        <dbReference type="EMBL" id="KAF6209571.1"/>
    </source>
</evidence>
<feature type="compositionally biased region" description="Basic and acidic residues" evidence="8">
    <location>
        <begin position="733"/>
        <end position="745"/>
    </location>
</feature>
<dbReference type="Pfam" id="PF00217">
    <property type="entry name" value="ATP-gua_Ptrans"/>
    <property type="match status" value="1"/>
</dbReference>
<feature type="compositionally biased region" description="Basic and acidic residues" evidence="8">
    <location>
        <begin position="947"/>
        <end position="957"/>
    </location>
</feature>
<feature type="compositionally biased region" description="Polar residues" evidence="8">
    <location>
        <begin position="958"/>
        <end position="968"/>
    </location>
</feature>
<dbReference type="GO" id="GO:0016301">
    <property type="term" value="F:kinase activity"/>
    <property type="evidence" value="ECO:0007669"/>
    <property type="project" value="UniProtKB-KW"/>
</dbReference>
<keyword evidence="5" id="KW-0040">ANK repeat</keyword>
<dbReference type="PROSITE" id="PS51510">
    <property type="entry name" value="PHOSPHAGEN_KINASE_C"/>
    <property type="match status" value="1"/>
</dbReference>
<gene>
    <name evidence="11" type="ORF">GE061_015319</name>
</gene>
<dbReference type="Pfam" id="PF05186">
    <property type="entry name" value="Dpy-30"/>
    <property type="match status" value="1"/>
</dbReference>
<keyword evidence="12" id="KW-1185">Reference proteome</keyword>
<feature type="compositionally biased region" description="Basic and acidic residues" evidence="8">
    <location>
        <begin position="466"/>
        <end position="485"/>
    </location>
</feature>
<dbReference type="Gene3D" id="1.10.135.10">
    <property type="entry name" value="ATP:guanido phosphotransferase, N-terminal domain"/>
    <property type="match status" value="1"/>
</dbReference>
<dbReference type="Gene3D" id="1.25.40.20">
    <property type="entry name" value="Ankyrin repeat-containing domain"/>
    <property type="match status" value="5"/>
</dbReference>
<feature type="compositionally biased region" description="Polar residues" evidence="8">
    <location>
        <begin position="518"/>
        <end position="532"/>
    </location>
</feature>
<evidence type="ECO:0000256" key="8">
    <source>
        <dbReference type="SAM" id="MobiDB-lite"/>
    </source>
</evidence>
<organism evidence="11 12">
    <name type="scientific">Apolygus lucorum</name>
    <name type="common">Small green plant bug</name>
    <name type="synonym">Lygocoris lucorum</name>
    <dbReference type="NCBI Taxonomy" id="248454"/>
    <lineage>
        <taxon>Eukaryota</taxon>
        <taxon>Metazoa</taxon>
        <taxon>Ecdysozoa</taxon>
        <taxon>Arthropoda</taxon>
        <taxon>Hexapoda</taxon>
        <taxon>Insecta</taxon>
        <taxon>Pterygota</taxon>
        <taxon>Neoptera</taxon>
        <taxon>Paraneoptera</taxon>
        <taxon>Hemiptera</taxon>
        <taxon>Heteroptera</taxon>
        <taxon>Panheteroptera</taxon>
        <taxon>Cimicomorpha</taxon>
        <taxon>Miridae</taxon>
        <taxon>Mirini</taxon>
        <taxon>Apolygus</taxon>
    </lineage>
</organism>
<dbReference type="PROSITE" id="PS51509">
    <property type="entry name" value="PHOSPHAGEN_KINASE_N"/>
    <property type="match status" value="1"/>
</dbReference>
<evidence type="ECO:0000256" key="3">
    <source>
        <dbReference type="ARBA" id="ARBA00022777"/>
    </source>
</evidence>
<dbReference type="InterPro" id="IPR022413">
    <property type="entry name" value="ATP-guanido_PTrfase_N"/>
</dbReference>
<comment type="caution">
    <text evidence="7">Lacks conserved residue(s) required for the propagation of feature annotation.</text>
</comment>
<dbReference type="SUPFAM" id="SSF55931">
    <property type="entry name" value="Glutamine synthetase/guanido kinase"/>
    <property type="match status" value="1"/>
</dbReference>
<feature type="region of interest" description="Disordered" evidence="8">
    <location>
        <begin position="1666"/>
        <end position="1762"/>
    </location>
</feature>
<dbReference type="SUPFAM" id="SSF48034">
    <property type="entry name" value="Guanido kinase N-terminal domain"/>
    <property type="match status" value="1"/>
</dbReference>
<feature type="repeat" description="ANK" evidence="5">
    <location>
        <begin position="1772"/>
        <end position="1806"/>
    </location>
</feature>
<reference evidence="11" key="1">
    <citation type="journal article" date="2021" name="Mol. Ecol. Resour.">
        <title>Apolygus lucorum genome provides insights into omnivorousness and mesophyll feeding.</title>
        <authorList>
            <person name="Liu Y."/>
            <person name="Liu H."/>
            <person name="Wang H."/>
            <person name="Huang T."/>
            <person name="Liu B."/>
            <person name="Yang B."/>
            <person name="Yin L."/>
            <person name="Li B."/>
            <person name="Zhang Y."/>
            <person name="Zhang S."/>
            <person name="Jiang F."/>
            <person name="Zhang X."/>
            <person name="Ren Y."/>
            <person name="Wang B."/>
            <person name="Wang S."/>
            <person name="Lu Y."/>
            <person name="Wu K."/>
            <person name="Fan W."/>
            <person name="Wang G."/>
        </authorList>
    </citation>
    <scope>NUCLEOTIDE SEQUENCE</scope>
    <source>
        <strain evidence="11">12Hb</strain>
    </source>
</reference>